<keyword evidence="1" id="KW-0175">Coiled coil</keyword>
<sequence>MNLRDLTDEELIEKVTPPNMSEVAAAELRRRLAVIPTLTAELEEARKERYRLVNRIEQQRNRLAELEAIVANHADHYRRPIEKAAEAARLHITAWQEEHFRANRAEAAEKKRDEAISSREHWKALASARLLMIAPERKVAAQRLAALDECKDLNAAAEADRDRLAEALEQIAADKVPRTTRCIVQQKIARAALAARKEKG</sequence>
<evidence type="ECO:0000256" key="1">
    <source>
        <dbReference type="SAM" id="Coils"/>
    </source>
</evidence>
<reference evidence="2" key="1">
    <citation type="submission" date="2020-05" db="EMBL/GenBank/DDBJ databases">
        <authorList>
            <person name="Chiriac C."/>
            <person name="Salcher M."/>
            <person name="Ghai R."/>
            <person name="Kavagutti S V."/>
        </authorList>
    </citation>
    <scope>NUCLEOTIDE SEQUENCE</scope>
</reference>
<proteinExistence type="predicted"/>
<feature type="coiled-coil region" evidence="1">
    <location>
        <begin position="42"/>
        <end position="76"/>
    </location>
</feature>
<dbReference type="AlphaFoldDB" id="A0A6J5Z8I7"/>
<feature type="coiled-coil region" evidence="1">
    <location>
        <begin position="147"/>
        <end position="174"/>
    </location>
</feature>
<dbReference type="EMBL" id="CAESAO010000011">
    <property type="protein sequence ID" value="CAB4336819.1"/>
    <property type="molecule type" value="Genomic_DNA"/>
</dbReference>
<accession>A0A6J5Z8I7</accession>
<protein>
    <submittedName>
        <fullName evidence="2">Unannotated protein</fullName>
    </submittedName>
</protein>
<gene>
    <name evidence="2" type="ORF">UFOPK3522_00249</name>
</gene>
<name>A0A6J5Z8I7_9ZZZZ</name>
<organism evidence="2">
    <name type="scientific">freshwater metagenome</name>
    <dbReference type="NCBI Taxonomy" id="449393"/>
    <lineage>
        <taxon>unclassified sequences</taxon>
        <taxon>metagenomes</taxon>
        <taxon>ecological metagenomes</taxon>
    </lineage>
</organism>
<evidence type="ECO:0000313" key="2">
    <source>
        <dbReference type="EMBL" id="CAB4336819.1"/>
    </source>
</evidence>